<sequence>MGWEWRKEHLDIMLVPIGLLIMLGYHLFLLYRCLKFPHTTVIGYENHSKRAWIDKTMQVDAKDRGMALSVISNHMSAASNMSSISLVLSSLIGAWIGNTSDSNIFTNRLIYGDTSASIISIKYMALLTCFLVAFASFVQSTKSFVHANFLISMPNTDIPVAYIENALIRGSNFWTVGLRALYFAATLIMWIFGPIPMFVCSVIMVALLHTLDRNSLPLHDFQPPSSRNLFKKIGEEITTMTRAFEHHERPNGNESRPTAAVNEQNRQLQQLALNNQNQQQQQLSNSGVAINNQNLQQQQEVINSGAGINNQNLQQQQQVINSGAAINNQNLQPQQVSNSGIDPK</sequence>
<proteinExistence type="predicted"/>
<feature type="transmembrane region" description="Helical" evidence="2">
    <location>
        <begin position="77"/>
        <end position="97"/>
    </location>
</feature>
<evidence type="ECO:0000313" key="3">
    <source>
        <dbReference type="EMBL" id="KAA8523945.1"/>
    </source>
</evidence>
<accession>A0A5J4ZYN9</accession>
<keyword evidence="4" id="KW-1185">Reference proteome</keyword>
<name>A0A5J4ZYN9_9ASTE</name>
<keyword evidence="2" id="KW-0812">Transmembrane</keyword>
<gene>
    <name evidence="3" type="ORF">F0562_010368</name>
</gene>
<dbReference type="AlphaFoldDB" id="A0A5J4ZYN9"/>
<protein>
    <submittedName>
        <fullName evidence="3">Uncharacterized protein</fullName>
    </submittedName>
</protein>
<feature type="transmembrane region" description="Helical" evidence="2">
    <location>
        <begin position="12"/>
        <end position="31"/>
    </location>
</feature>
<feature type="region of interest" description="Disordered" evidence="1">
    <location>
        <begin position="243"/>
        <end position="262"/>
    </location>
</feature>
<keyword evidence="2" id="KW-1133">Transmembrane helix</keyword>
<evidence type="ECO:0000313" key="4">
    <source>
        <dbReference type="Proteomes" id="UP000325577"/>
    </source>
</evidence>
<feature type="transmembrane region" description="Helical" evidence="2">
    <location>
        <begin position="118"/>
        <end position="138"/>
    </location>
</feature>
<dbReference type="Proteomes" id="UP000325577">
    <property type="component" value="Linkage Group LG4"/>
</dbReference>
<dbReference type="InterPro" id="IPR006747">
    <property type="entry name" value="DUF599"/>
</dbReference>
<evidence type="ECO:0000256" key="2">
    <source>
        <dbReference type="SAM" id="Phobius"/>
    </source>
</evidence>
<feature type="transmembrane region" description="Helical" evidence="2">
    <location>
        <begin position="180"/>
        <end position="208"/>
    </location>
</feature>
<dbReference type="Pfam" id="PF04654">
    <property type="entry name" value="DUF599"/>
    <property type="match status" value="1"/>
</dbReference>
<dbReference type="PANTHER" id="PTHR31168:SF30">
    <property type="entry name" value="DUF599 DOMAIN-CONTAINING PROTEIN"/>
    <property type="match status" value="1"/>
</dbReference>
<evidence type="ECO:0000256" key="1">
    <source>
        <dbReference type="SAM" id="MobiDB-lite"/>
    </source>
</evidence>
<organism evidence="3 4">
    <name type="scientific">Nyssa sinensis</name>
    <dbReference type="NCBI Taxonomy" id="561372"/>
    <lineage>
        <taxon>Eukaryota</taxon>
        <taxon>Viridiplantae</taxon>
        <taxon>Streptophyta</taxon>
        <taxon>Embryophyta</taxon>
        <taxon>Tracheophyta</taxon>
        <taxon>Spermatophyta</taxon>
        <taxon>Magnoliopsida</taxon>
        <taxon>eudicotyledons</taxon>
        <taxon>Gunneridae</taxon>
        <taxon>Pentapetalae</taxon>
        <taxon>asterids</taxon>
        <taxon>Cornales</taxon>
        <taxon>Nyssaceae</taxon>
        <taxon>Nyssa</taxon>
    </lineage>
</organism>
<dbReference type="PANTHER" id="PTHR31168">
    <property type="entry name" value="OS02G0292800 PROTEIN"/>
    <property type="match status" value="1"/>
</dbReference>
<dbReference type="EMBL" id="CM018047">
    <property type="protein sequence ID" value="KAA8523945.1"/>
    <property type="molecule type" value="Genomic_DNA"/>
</dbReference>
<reference evidence="3 4" key="1">
    <citation type="submission" date="2019-09" db="EMBL/GenBank/DDBJ databases">
        <title>A chromosome-level genome assembly of the Chinese tupelo Nyssa sinensis.</title>
        <authorList>
            <person name="Yang X."/>
            <person name="Kang M."/>
            <person name="Yang Y."/>
            <person name="Xiong H."/>
            <person name="Wang M."/>
            <person name="Zhang Z."/>
            <person name="Wang Z."/>
            <person name="Wu H."/>
            <person name="Ma T."/>
            <person name="Liu J."/>
            <person name="Xi Z."/>
        </authorList>
    </citation>
    <scope>NUCLEOTIDE SEQUENCE [LARGE SCALE GENOMIC DNA]</scope>
    <source>
        <strain evidence="3">J267</strain>
        <tissue evidence="3">Leaf</tissue>
    </source>
</reference>
<dbReference type="OrthoDB" id="665451at2759"/>
<keyword evidence="2" id="KW-0472">Membrane</keyword>